<feature type="coiled-coil region" evidence="1">
    <location>
        <begin position="506"/>
        <end position="598"/>
    </location>
</feature>
<feature type="compositionally biased region" description="Polar residues" evidence="2">
    <location>
        <begin position="237"/>
        <end position="246"/>
    </location>
</feature>
<name>A0A6J1UTA6_9SAUR</name>
<feature type="compositionally biased region" description="Basic and acidic residues" evidence="2">
    <location>
        <begin position="208"/>
        <end position="220"/>
    </location>
</feature>
<feature type="coiled-coil region" evidence="1">
    <location>
        <begin position="449"/>
        <end position="476"/>
    </location>
</feature>
<proteinExistence type="predicted"/>
<dbReference type="GeneID" id="113419162"/>
<dbReference type="PANTHER" id="PTHR14421">
    <property type="entry name" value="SPERMATOGENESIS-ASSOCIATED PROTEIN 1"/>
    <property type="match status" value="1"/>
</dbReference>
<keyword evidence="4" id="KW-1185">Reference proteome</keyword>
<keyword evidence="1" id="KW-0175">Coiled coil</keyword>
<dbReference type="InterPro" id="IPR031478">
    <property type="entry name" value="SPATA1_C"/>
</dbReference>
<feature type="compositionally biased region" description="Basic and acidic residues" evidence="2">
    <location>
        <begin position="280"/>
        <end position="300"/>
    </location>
</feature>
<organism evidence="4 5">
    <name type="scientific">Notechis scutatus</name>
    <name type="common">mainland tiger snake</name>
    <dbReference type="NCBI Taxonomy" id="8663"/>
    <lineage>
        <taxon>Eukaryota</taxon>
        <taxon>Metazoa</taxon>
        <taxon>Chordata</taxon>
        <taxon>Craniata</taxon>
        <taxon>Vertebrata</taxon>
        <taxon>Euteleostomi</taxon>
        <taxon>Lepidosauria</taxon>
        <taxon>Squamata</taxon>
        <taxon>Bifurcata</taxon>
        <taxon>Unidentata</taxon>
        <taxon>Episquamata</taxon>
        <taxon>Toxicofera</taxon>
        <taxon>Serpentes</taxon>
        <taxon>Colubroidea</taxon>
        <taxon>Elapidae</taxon>
        <taxon>Hydrophiinae</taxon>
        <taxon>Notechis</taxon>
    </lineage>
</organism>
<dbReference type="Proteomes" id="UP000504612">
    <property type="component" value="Unplaced"/>
</dbReference>
<evidence type="ECO:0000259" key="3">
    <source>
        <dbReference type="Pfam" id="PF15743"/>
    </source>
</evidence>
<feature type="region of interest" description="Disordered" evidence="2">
    <location>
        <begin position="199"/>
        <end position="328"/>
    </location>
</feature>
<dbReference type="RefSeq" id="XP_026534206.1">
    <property type="nucleotide sequence ID" value="XM_026678421.1"/>
</dbReference>
<reference evidence="5" key="1">
    <citation type="submission" date="2025-08" db="UniProtKB">
        <authorList>
            <consortium name="RefSeq"/>
        </authorList>
    </citation>
    <scope>IDENTIFICATION</scope>
</reference>
<feature type="region of interest" description="Disordered" evidence="2">
    <location>
        <begin position="341"/>
        <end position="360"/>
    </location>
</feature>
<dbReference type="InterPro" id="IPR039062">
    <property type="entry name" value="SPAT1"/>
</dbReference>
<dbReference type="Pfam" id="PF15743">
    <property type="entry name" value="SPATA1_C"/>
    <property type="match status" value="1"/>
</dbReference>
<evidence type="ECO:0000313" key="4">
    <source>
        <dbReference type="Proteomes" id="UP000504612"/>
    </source>
</evidence>
<feature type="compositionally biased region" description="Polar residues" evidence="2">
    <location>
        <begin position="377"/>
        <end position="410"/>
    </location>
</feature>
<feature type="domain" description="Spermatogenesis-associated protein 1 C-terminal" evidence="3">
    <location>
        <begin position="447"/>
        <end position="596"/>
    </location>
</feature>
<protein>
    <submittedName>
        <fullName evidence="5">Spermatogenesis-associated protein 1 isoform X1</fullName>
    </submittedName>
</protein>
<dbReference type="PANTHER" id="PTHR14421:SF3">
    <property type="entry name" value="SPERMATOGENESIS-ASSOCIATED PROTEIN 1"/>
    <property type="match status" value="1"/>
</dbReference>
<dbReference type="KEGG" id="nss:113419162"/>
<feature type="compositionally biased region" description="Basic and acidic residues" evidence="2">
    <location>
        <begin position="351"/>
        <end position="360"/>
    </location>
</feature>
<evidence type="ECO:0000313" key="5">
    <source>
        <dbReference type="RefSeq" id="XP_026534206.1"/>
    </source>
</evidence>
<feature type="region of interest" description="Disordered" evidence="2">
    <location>
        <begin position="374"/>
        <end position="418"/>
    </location>
</feature>
<gene>
    <name evidence="5" type="primary">SPATA1</name>
</gene>
<dbReference type="CTD" id="100505741"/>
<sequence length="610" mass="69926">MAQGWFCVCVQSSERVSKAVQKLGGLGRENYQSVTDNLRTAAFLLELHVFYVPEEVWNFKLNTVSVEVISKFFSAGFIRVSPHMTLKTLRENFGEYLGEDAVIDKYVFLKCIGEKLVVVKAKQEMELKLKSFAPPYALHPELYLLPGIESIYSSLSSTPEKHHNNPEYVLISASYERPHSLISPNPDIYPNSTMLDSSFKNNLSQTPEKSDFGEWNEKETLPVLHKKQSPEQEKNESIQGKNSSQQRKGKISCNINKTESAPSSKQHPVKKSAPVKMYQKKTDFSTRERHNIPGKDEKYRKTVASPKMDQSYEKEENNQCPLSHTSQKTKEEVSLMLDTNTENGGNLTGIGKERHTTTADSRIPKSLEDRDIIYSPKKSSQQHPGITKTAAHSGNVQNNQADGNNLNDSAYPSHYLSPPTPPLLAVSVNRAQLPHKDFPTEGNQLHKQLQHIKTERRHLENTREELIKKVKNLIERHKLRRCHVRDSWKKKYFEMKKATVFSEEALNKLQENLELHHQKLMRQLEARDINKKRNNLTQTTNSKNNIIIQITTLEREVDQLKRKLDNAKMKLVIEIKMRKQATSDLQALKAELVHKKIQSSLRFLSGKPIF</sequence>
<evidence type="ECO:0000256" key="2">
    <source>
        <dbReference type="SAM" id="MobiDB-lite"/>
    </source>
</evidence>
<feature type="compositionally biased region" description="Polar residues" evidence="2">
    <location>
        <begin position="253"/>
        <end position="266"/>
    </location>
</feature>
<evidence type="ECO:0000256" key="1">
    <source>
        <dbReference type="SAM" id="Coils"/>
    </source>
</evidence>
<dbReference type="AlphaFoldDB" id="A0A6J1UTA6"/>
<accession>A0A6J1UTA6</accession>